<dbReference type="EMBL" id="JAYMGO010000019">
    <property type="protein sequence ID" value="KAL1255136.1"/>
    <property type="molecule type" value="Genomic_DNA"/>
</dbReference>
<keyword evidence="2" id="KW-1185">Reference proteome</keyword>
<protein>
    <submittedName>
        <fullName evidence="1">Uncharacterized protein</fullName>
    </submittedName>
</protein>
<evidence type="ECO:0000313" key="2">
    <source>
        <dbReference type="Proteomes" id="UP001558613"/>
    </source>
</evidence>
<gene>
    <name evidence="1" type="ORF">QQF64_013197</name>
</gene>
<name>A0ABR3LSQ2_9TELE</name>
<proteinExistence type="predicted"/>
<comment type="caution">
    <text evidence="1">The sequence shown here is derived from an EMBL/GenBank/DDBJ whole genome shotgun (WGS) entry which is preliminary data.</text>
</comment>
<evidence type="ECO:0000313" key="1">
    <source>
        <dbReference type="EMBL" id="KAL1255136.1"/>
    </source>
</evidence>
<accession>A0ABR3LSQ2</accession>
<dbReference type="Proteomes" id="UP001558613">
    <property type="component" value="Unassembled WGS sequence"/>
</dbReference>
<sequence length="86" mass="9298">MKCGFINPQRSSENFHLLQAGEGGTGTQKLKQAASIEHSGSLYLGSGVDMAQIPLQICKRLFCFCLSCADGKLFSKLRNNGCEVTL</sequence>
<organism evidence="1 2">
    <name type="scientific">Cirrhinus molitorella</name>
    <name type="common">mud carp</name>
    <dbReference type="NCBI Taxonomy" id="172907"/>
    <lineage>
        <taxon>Eukaryota</taxon>
        <taxon>Metazoa</taxon>
        <taxon>Chordata</taxon>
        <taxon>Craniata</taxon>
        <taxon>Vertebrata</taxon>
        <taxon>Euteleostomi</taxon>
        <taxon>Actinopterygii</taxon>
        <taxon>Neopterygii</taxon>
        <taxon>Teleostei</taxon>
        <taxon>Ostariophysi</taxon>
        <taxon>Cypriniformes</taxon>
        <taxon>Cyprinidae</taxon>
        <taxon>Labeoninae</taxon>
        <taxon>Labeonini</taxon>
        <taxon>Cirrhinus</taxon>
    </lineage>
</organism>
<reference evidence="1 2" key="1">
    <citation type="submission" date="2023-09" db="EMBL/GenBank/DDBJ databases">
        <authorList>
            <person name="Wang M."/>
        </authorList>
    </citation>
    <scope>NUCLEOTIDE SEQUENCE [LARGE SCALE GENOMIC DNA]</scope>
    <source>
        <strain evidence="1">GT-2023</strain>
        <tissue evidence="1">Liver</tissue>
    </source>
</reference>